<reference evidence="2 3" key="1">
    <citation type="submission" date="2014-11" db="EMBL/GenBank/DDBJ databases">
        <authorList>
            <person name="Wibberg Daniel"/>
        </authorList>
    </citation>
    <scope>NUCLEOTIDE SEQUENCE [LARGE SCALE GENOMIC DNA]</scope>
    <source>
        <strain evidence="2">Rhizoctonia solani AG1-IB 7/3/14</strain>
    </source>
</reference>
<accession>A0A0B7FK38</accession>
<evidence type="ECO:0000313" key="2">
    <source>
        <dbReference type="EMBL" id="CEL58361.1"/>
    </source>
</evidence>
<dbReference type="Proteomes" id="UP000059188">
    <property type="component" value="Unassembled WGS sequence"/>
</dbReference>
<evidence type="ECO:0000313" key="3">
    <source>
        <dbReference type="Proteomes" id="UP000059188"/>
    </source>
</evidence>
<dbReference type="SUPFAM" id="SSF52047">
    <property type="entry name" value="RNI-like"/>
    <property type="match status" value="1"/>
</dbReference>
<dbReference type="Gene3D" id="1.20.1280.50">
    <property type="match status" value="1"/>
</dbReference>
<dbReference type="OrthoDB" id="3157147at2759"/>
<protein>
    <submittedName>
        <fullName evidence="2">Uncharacterized protein</fullName>
    </submittedName>
</protein>
<dbReference type="AlphaFoldDB" id="A0A0B7FK38"/>
<dbReference type="Gene3D" id="3.80.10.10">
    <property type="entry name" value="Ribonuclease Inhibitor"/>
    <property type="match status" value="1"/>
</dbReference>
<dbReference type="EMBL" id="LN679102">
    <property type="protein sequence ID" value="CEL58361.1"/>
    <property type="molecule type" value="Genomic_DNA"/>
</dbReference>
<proteinExistence type="predicted"/>
<name>A0A0B7FK38_THACB</name>
<evidence type="ECO:0000256" key="1">
    <source>
        <dbReference type="SAM" id="SignalP"/>
    </source>
</evidence>
<gene>
    <name evidence="2" type="ORF">RSOLAG1IB_03107</name>
</gene>
<dbReference type="STRING" id="1108050.A0A0B7FK38"/>
<dbReference type="InterPro" id="IPR032675">
    <property type="entry name" value="LRR_dom_sf"/>
</dbReference>
<keyword evidence="3" id="KW-1185">Reference proteome</keyword>
<feature type="signal peptide" evidence="1">
    <location>
        <begin position="1"/>
        <end position="18"/>
    </location>
</feature>
<sequence>MTSLALLASVVHVQQSRALDNILEPDQQQTPLQIYKRWKKLHDQLSSAIGDYADTCAALATVASIVDQSTIENVFAGFDQDLHCLVENERKLTTTRQLLRVLRNRIPSLCSIGILPDEILGYIFELASVPCVRSNPKGRAQPHIIVCPELLSSVSTRWRQVAANTCSLWTHLDLIPTSDPSHKLYNRARIWLRRTKSAPLHVHIYQRNCAKREEVEQLTGFLALLMRNLHTLHIEADCYTTEVFETVLGCCIELGRPGSIKSLILRRPNSGTPLDHPGTHPAAEQLLDNLQKQRSYKHMNQFLSSLRNLRLHNVCIGQGMATLRELSELHLEAFPARAVLTISQLTATLRASPGIRSLKVGHTSMLDDLKRGEDCTEPIHLGKLECLSLLEAELPVLKWLLALIVPGKSPLSMSMKLYEQESILTELQSFFDRSTISTLYLDAGQQTWVPVLFGYMPHLRSLAVRSYHLSRNSFPKLSPEEVSSVRAPRLECLYFMGCRVGMRPLRNIIAAHSSTLRSLKLWRTDLYADSLSDVPDLGTDVAGTLSSLVPQFQRSHKLADYPLLGWEVSDDFRGHSNIFTP</sequence>
<feature type="chain" id="PRO_5002130537" evidence="1">
    <location>
        <begin position="19"/>
        <end position="581"/>
    </location>
</feature>
<keyword evidence="1" id="KW-0732">Signal</keyword>
<organism evidence="2 3">
    <name type="scientific">Thanatephorus cucumeris (strain AG1-IB / isolate 7/3/14)</name>
    <name type="common">Lettuce bottom rot fungus</name>
    <name type="synonym">Rhizoctonia solani</name>
    <dbReference type="NCBI Taxonomy" id="1108050"/>
    <lineage>
        <taxon>Eukaryota</taxon>
        <taxon>Fungi</taxon>
        <taxon>Dikarya</taxon>
        <taxon>Basidiomycota</taxon>
        <taxon>Agaricomycotina</taxon>
        <taxon>Agaricomycetes</taxon>
        <taxon>Cantharellales</taxon>
        <taxon>Ceratobasidiaceae</taxon>
        <taxon>Rhizoctonia</taxon>
        <taxon>Rhizoctonia solani AG-1</taxon>
    </lineage>
</organism>